<organism evidence="1 2">
    <name type="scientific">Ovis ammon polii x Ovis aries</name>
    <dbReference type="NCBI Taxonomy" id="2918886"/>
    <lineage>
        <taxon>Eukaryota</taxon>
        <taxon>Metazoa</taxon>
        <taxon>Chordata</taxon>
        <taxon>Craniata</taxon>
        <taxon>Vertebrata</taxon>
        <taxon>Euteleostomi</taxon>
        <taxon>Mammalia</taxon>
        <taxon>Eutheria</taxon>
        <taxon>Laurasiatheria</taxon>
        <taxon>Artiodactyla</taxon>
        <taxon>Ruminantia</taxon>
        <taxon>Pecora</taxon>
        <taxon>Bovidae</taxon>
        <taxon>Caprinae</taxon>
        <taxon>Ovis</taxon>
    </lineage>
</organism>
<evidence type="ECO:0000313" key="2">
    <source>
        <dbReference type="Proteomes" id="UP001057279"/>
    </source>
</evidence>
<dbReference type="EMBL" id="CM043051">
    <property type="protein sequence ID" value="KAI4555426.1"/>
    <property type="molecule type" value="Genomic_DNA"/>
</dbReference>
<evidence type="ECO:0000313" key="1">
    <source>
        <dbReference type="EMBL" id="KAI4555426.1"/>
    </source>
</evidence>
<dbReference type="Proteomes" id="UP001057279">
    <property type="component" value="Linkage Group LG26"/>
</dbReference>
<sequence>MHCRRVVTQLSCIQLYAFNVTYDGITDSMDISVSYDICVYSLSTLVILKSRFSQQPSLVVASRVHSLAPVLMVIAVVLPHVLRKVRSEHLPAYGGILWLFYFVYDKYIIYKIKKKDKDKGSDLFSSNLTKTRRSFIKFDPYDFVCALIHLRLLITYLVNHYVVDLSGQLFVYIGYSLHMDFSKFEFADYQLGVKS</sequence>
<accession>A0ACB9U2J9</accession>
<name>A0ACB9U2J9_9CETA</name>
<gene>
    <name evidence="1" type="ORF">MJG53_019116</name>
</gene>
<keyword evidence="2" id="KW-1185">Reference proteome</keyword>
<reference evidence="1" key="1">
    <citation type="submission" date="2022-03" db="EMBL/GenBank/DDBJ databases">
        <title>Genomic analyses of argali, domestic sheep and their hybrids provide insights into chromosomal evolution, heterosis and genetic basis of agronomic traits.</title>
        <authorList>
            <person name="Li M."/>
        </authorList>
    </citation>
    <scope>NUCLEOTIDE SEQUENCE</scope>
    <source>
        <strain evidence="1">F1 hybrid</strain>
    </source>
</reference>
<proteinExistence type="predicted"/>
<protein>
    <submittedName>
        <fullName evidence="1">Uncharacterized protein</fullName>
    </submittedName>
</protein>
<comment type="caution">
    <text evidence="1">The sequence shown here is derived from an EMBL/GenBank/DDBJ whole genome shotgun (WGS) entry which is preliminary data.</text>
</comment>